<dbReference type="RefSeq" id="WP_251607287.1">
    <property type="nucleotide sequence ID" value="NZ_JAMQJY010000001.1"/>
</dbReference>
<evidence type="ECO:0000313" key="1">
    <source>
        <dbReference type="EMBL" id="MCM2675909.1"/>
    </source>
</evidence>
<organism evidence="1 2">
    <name type="scientific">Alkalicoccobacillus plakortidis</name>
    <dbReference type="NCBI Taxonomy" id="444060"/>
    <lineage>
        <taxon>Bacteria</taxon>
        <taxon>Bacillati</taxon>
        <taxon>Bacillota</taxon>
        <taxon>Bacilli</taxon>
        <taxon>Bacillales</taxon>
        <taxon>Bacillaceae</taxon>
        <taxon>Alkalicoccobacillus</taxon>
    </lineage>
</organism>
<protein>
    <submittedName>
        <fullName evidence="1">Uncharacterized protein</fullName>
    </submittedName>
</protein>
<sequence length="127" mass="15087">MVEFNKNSYSSQGYSLLEKINNLLRLHHPRDYCDSYKLTVSRTVHNQSLSFSPTLQKNFLKSIHIRHKICHFKPITKKEYNVLLTLYTEFQERYTSQNVNMKMISRKKNQRTGSNLIFDDYLSGYGN</sequence>
<dbReference type="Proteomes" id="UP001203665">
    <property type="component" value="Unassembled WGS sequence"/>
</dbReference>
<proteinExistence type="predicted"/>
<accession>A0ABT0XJ56</accession>
<evidence type="ECO:0000313" key="2">
    <source>
        <dbReference type="Proteomes" id="UP001203665"/>
    </source>
</evidence>
<dbReference type="EMBL" id="JAMQJY010000001">
    <property type="protein sequence ID" value="MCM2675909.1"/>
    <property type="molecule type" value="Genomic_DNA"/>
</dbReference>
<reference evidence="1" key="1">
    <citation type="submission" date="2022-06" db="EMBL/GenBank/DDBJ databases">
        <title>Alkalicoccobacillus porphyridii sp. nov., isolated from a marine red alga, Porphyridium purpureum and reclassification of Shouchella plakortidis and Shouchella gibsonii as Alkalicoccobacillus plakortidis comb. nov. and Alkalicoccobacillus gibsonii comb. nov.</title>
        <authorList>
            <person name="Kim K.H."/>
            <person name="Lee J.K."/>
            <person name="Han D.M."/>
            <person name="Baek J.H."/>
            <person name="Jeon C.O."/>
        </authorList>
    </citation>
    <scope>NUCLEOTIDE SEQUENCE</scope>
    <source>
        <strain evidence="1">DSM 19153</strain>
    </source>
</reference>
<name>A0ABT0XJ56_9BACI</name>
<keyword evidence="2" id="KW-1185">Reference proteome</keyword>
<gene>
    <name evidence="1" type="ORF">NDM98_10650</name>
</gene>
<comment type="caution">
    <text evidence="1">The sequence shown here is derived from an EMBL/GenBank/DDBJ whole genome shotgun (WGS) entry which is preliminary data.</text>
</comment>